<dbReference type="PANTHER" id="PTHR19346:SF4">
    <property type="entry name" value="SUGAR PHOSPHATE TRANSPORTER DOMAIN-CONTAINING PROTEIN"/>
    <property type="match status" value="1"/>
</dbReference>
<dbReference type="PANTHER" id="PTHR19346">
    <property type="entry name" value="SUGAR PHOSPHATE TRANSPORTER DOMAIN-CONTAINING PROTEIN"/>
    <property type="match status" value="1"/>
</dbReference>
<feature type="transmembrane region" description="Helical" evidence="1">
    <location>
        <begin position="357"/>
        <end position="376"/>
    </location>
</feature>
<sequence>MPVGHHTLVRLGGIPAVGLFVVCLFAFVAETQLSQYVQADLGFRQPYLIFYIVHSSFAVLFPLHLLYLSIVSQLSIRSLWNSVIFAAHNHLAPKTISSATTEHSFPTWKFSRLLAFLTTCMTLPGLLWFIAVTLAPVTDVTALWNTNAFFAYVFSVLLTGGKWDPRRLVAVVIATAGVLAVVYGGSTSSDDASGGTHEHLDTRAPGRRSAPLVGDLLTLVASIIYGAYQVLYKIYAALPDDPEAQTDTLYSPVASDASSVDDIEDHAENTLLIQDDIVHPLPFGLYPNFLTSAIGICTLLVLWIPVPILDALHIEPFEMPSTALTYGVICGIALTGAVFNAGFMVLLGVWGPIVTSVGSLLTIVLVFVSDALFGGAVETVTFWSILGCGSIVAAFAILAYDLMRGR</sequence>
<proteinExistence type="predicted"/>
<feature type="transmembrane region" description="Helical" evidence="1">
    <location>
        <begin position="7"/>
        <end position="28"/>
    </location>
</feature>
<dbReference type="SUPFAM" id="SSF103481">
    <property type="entry name" value="Multidrug resistance efflux transporter EmrE"/>
    <property type="match status" value="1"/>
</dbReference>
<evidence type="ECO:0000256" key="1">
    <source>
        <dbReference type="SAM" id="Phobius"/>
    </source>
</evidence>
<feature type="transmembrane region" description="Helical" evidence="1">
    <location>
        <begin position="113"/>
        <end position="136"/>
    </location>
</feature>
<comment type="caution">
    <text evidence="2">The sequence shown here is derived from an EMBL/GenBank/DDBJ whole genome shotgun (WGS) entry which is preliminary data.</text>
</comment>
<keyword evidence="1" id="KW-0812">Transmembrane</keyword>
<evidence type="ECO:0000313" key="3">
    <source>
        <dbReference type="Proteomes" id="UP001215151"/>
    </source>
</evidence>
<reference evidence="2" key="1">
    <citation type="submission" date="2022-11" db="EMBL/GenBank/DDBJ databases">
        <title>Genome Sequence of Cubamyces cubensis.</title>
        <authorList>
            <person name="Buettner E."/>
        </authorList>
    </citation>
    <scope>NUCLEOTIDE SEQUENCE</scope>
    <source>
        <strain evidence="2">MPL-01</strain>
    </source>
</reference>
<dbReference type="InterPro" id="IPR037185">
    <property type="entry name" value="EmrE-like"/>
</dbReference>
<feature type="transmembrane region" description="Helical" evidence="1">
    <location>
        <begin position="142"/>
        <end position="161"/>
    </location>
</feature>
<feature type="transmembrane region" description="Helical" evidence="1">
    <location>
        <begin position="382"/>
        <end position="403"/>
    </location>
</feature>
<gene>
    <name evidence="2" type="ORF">ONZ51_g11615</name>
</gene>
<evidence type="ECO:0000313" key="2">
    <source>
        <dbReference type="EMBL" id="KAJ8457306.1"/>
    </source>
</evidence>
<dbReference type="InterPro" id="IPR026505">
    <property type="entry name" value="Solute_c_fam_35_mem_F3/F4"/>
</dbReference>
<organism evidence="2 3">
    <name type="scientific">Trametes cubensis</name>
    <dbReference type="NCBI Taxonomy" id="1111947"/>
    <lineage>
        <taxon>Eukaryota</taxon>
        <taxon>Fungi</taxon>
        <taxon>Dikarya</taxon>
        <taxon>Basidiomycota</taxon>
        <taxon>Agaricomycotina</taxon>
        <taxon>Agaricomycetes</taxon>
        <taxon>Polyporales</taxon>
        <taxon>Polyporaceae</taxon>
        <taxon>Trametes</taxon>
    </lineage>
</organism>
<dbReference type="Proteomes" id="UP001215151">
    <property type="component" value="Unassembled WGS sequence"/>
</dbReference>
<name>A0AAD7TID7_9APHY</name>
<accession>A0AAD7TID7</accession>
<evidence type="ECO:0008006" key="4">
    <source>
        <dbReference type="Google" id="ProtNLM"/>
    </source>
</evidence>
<keyword evidence="1" id="KW-1133">Transmembrane helix</keyword>
<keyword evidence="1" id="KW-0472">Membrane</keyword>
<dbReference type="AlphaFoldDB" id="A0AAD7TID7"/>
<feature type="transmembrane region" description="Helical" evidence="1">
    <location>
        <begin position="168"/>
        <end position="189"/>
    </location>
</feature>
<protein>
    <recommendedName>
        <fullName evidence="4">EamA domain-containing protein</fullName>
    </recommendedName>
</protein>
<feature type="transmembrane region" description="Helical" evidence="1">
    <location>
        <begin position="48"/>
        <end position="68"/>
    </location>
</feature>
<keyword evidence="3" id="KW-1185">Reference proteome</keyword>
<feature type="transmembrane region" description="Helical" evidence="1">
    <location>
        <begin position="285"/>
        <end position="306"/>
    </location>
</feature>
<feature type="transmembrane region" description="Helical" evidence="1">
    <location>
        <begin position="326"/>
        <end position="350"/>
    </location>
</feature>
<dbReference type="EMBL" id="JAPEVG010000576">
    <property type="protein sequence ID" value="KAJ8457306.1"/>
    <property type="molecule type" value="Genomic_DNA"/>
</dbReference>
<feature type="transmembrane region" description="Helical" evidence="1">
    <location>
        <begin position="209"/>
        <end position="228"/>
    </location>
</feature>